<dbReference type="SMART" id="SM00283">
    <property type="entry name" value="MA"/>
    <property type="match status" value="1"/>
</dbReference>
<reference evidence="8 9" key="1">
    <citation type="journal article" date="2018" name="Environ. Microbiol.">
        <title>Isolation and genomic characterization of Novimethylophilus kurashikiensis gen. nov. sp. nov., a new lanthanide-dependent methylotrophic species of Methylophilaceae.</title>
        <authorList>
            <person name="Lv H."/>
            <person name="Sahin N."/>
            <person name="Tani A."/>
        </authorList>
    </citation>
    <scope>NUCLEOTIDE SEQUENCE [LARGE SCALE GENOMIC DNA]</scope>
    <source>
        <strain evidence="8 9">La2-4</strain>
    </source>
</reference>
<accession>A0A2R5F5L5</accession>
<evidence type="ECO:0000256" key="3">
    <source>
        <dbReference type="ARBA" id="ARBA00029447"/>
    </source>
</evidence>
<protein>
    <submittedName>
        <fullName evidence="8">Methyl-accepting chemotaxis protein</fullName>
    </submittedName>
</protein>
<keyword evidence="9" id="KW-1185">Reference proteome</keyword>
<dbReference type="InterPro" id="IPR004089">
    <property type="entry name" value="MCPsignal_dom"/>
</dbReference>
<dbReference type="Proteomes" id="UP000245081">
    <property type="component" value="Unassembled WGS sequence"/>
</dbReference>
<keyword evidence="5" id="KW-1133">Transmembrane helix</keyword>
<dbReference type="PANTHER" id="PTHR32089">
    <property type="entry name" value="METHYL-ACCEPTING CHEMOTAXIS PROTEIN MCPB"/>
    <property type="match status" value="1"/>
</dbReference>
<dbReference type="Pfam" id="PF00672">
    <property type="entry name" value="HAMP"/>
    <property type="match status" value="1"/>
</dbReference>
<dbReference type="CDD" id="cd06225">
    <property type="entry name" value="HAMP"/>
    <property type="match status" value="1"/>
</dbReference>
<dbReference type="GO" id="GO:0016020">
    <property type="term" value="C:membrane"/>
    <property type="evidence" value="ECO:0007669"/>
    <property type="project" value="UniProtKB-SubCell"/>
</dbReference>
<keyword evidence="5" id="KW-0472">Membrane</keyword>
<dbReference type="SUPFAM" id="SSF58104">
    <property type="entry name" value="Methyl-accepting chemotaxis protein (MCP) signaling domain"/>
    <property type="match status" value="1"/>
</dbReference>
<dbReference type="RefSeq" id="WP_109014805.1">
    <property type="nucleotide sequence ID" value="NZ_BDOQ01000003.1"/>
</dbReference>
<organism evidence="8 9">
    <name type="scientific">Novimethylophilus kurashikiensis</name>
    <dbReference type="NCBI Taxonomy" id="1825523"/>
    <lineage>
        <taxon>Bacteria</taxon>
        <taxon>Pseudomonadati</taxon>
        <taxon>Pseudomonadota</taxon>
        <taxon>Betaproteobacteria</taxon>
        <taxon>Nitrosomonadales</taxon>
        <taxon>Methylophilaceae</taxon>
        <taxon>Novimethylophilus</taxon>
    </lineage>
</organism>
<dbReference type="PROSITE" id="PS50885">
    <property type="entry name" value="HAMP"/>
    <property type="match status" value="1"/>
</dbReference>
<evidence type="ECO:0000256" key="1">
    <source>
        <dbReference type="ARBA" id="ARBA00004370"/>
    </source>
</evidence>
<feature type="transmembrane region" description="Helical" evidence="5">
    <location>
        <begin position="197"/>
        <end position="215"/>
    </location>
</feature>
<evidence type="ECO:0000256" key="2">
    <source>
        <dbReference type="ARBA" id="ARBA00023224"/>
    </source>
</evidence>
<dbReference type="GO" id="GO:0006935">
    <property type="term" value="P:chemotaxis"/>
    <property type="evidence" value="ECO:0007669"/>
    <property type="project" value="UniProtKB-ARBA"/>
</dbReference>
<sequence>MNNMTVRAKLVLMFSAALFFVLVIGIYAIAQIQTINQAALGADARNQRLLHAVDESRAAQVAFKIQVQEWKNVLLRGKDPEAFKKYLAGFNKQEQEVKAHLLKVRVDAAQLGLGDTLKLDEVLATFDKLGPRYRNALAQYDPQTADPASIVDHAVKGIDRAPTEAINALVEKLGRYAREQAEADTAASNKLFHTVEIWLGTLLAAAFAIVGLLAFKTVRSVTGPLSDIASTMERIAASGDLTLRNRIQSKDEIGKISLSFNHMLERFQALINEVQTSVSRVDGATSQLGASSAQVAQASRQQDAAVNEGAVAVDQLNNAVAEVAATASEASRLSAMSVDDSQAAAGKVDVLTSEIDRIQERIQEIAHCVEEFVSSTESIISMTGEVKAIADQTNLLALNAAIEAARAGEAGRGFAVVADEVRKLAEKSSQSAGQIDTVTNAIMAQSAKVHDAIAAGQVSIDRSSGIAVEVDGLIRHAAESVLAASSGMEKIAASVDEQRSATAGVARDIEEIAEMSRRNTTIVESLNASTRELQHLANQLNTAMSSFKA</sequence>
<evidence type="ECO:0000256" key="5">
    <source>
        <dbReference type="SAM" id="Phobius"/>
    </source>
</evidence>
<name>A0A2R5F5L5_9PROT</name>
<keyword evidence="5" id="KW-0812">Transmembrane</keyword>
<evidence type="ECO:0000313" key="8">
    <source>
        <dbReference type="EMBL" id="GBG13626.1"/>
    </source>
</evidence>
<evidence type="ECO:0000313" key="9">
    <source>
        <dbReference type="Proteomes" id="UP000245081"/>
    </source>
</evidence>
<gene>
    <name evidence="8" type="primary">mcp</name>
    <name evidence="8" type="ORF">NMK_1177</name>
</gene>
<dbReference type="Pfam" id="PF00015">
    <property type="entry name" value="MCPsignal"/>
    <property type="match status" value="1"/>
</dbReference>
<dbReference type="AlphaFoldDB" id="A0A2R5F5L5"/>
<dbReference type="SMART" id="SM00304">
    <property type="entry name" value="HAMP"/>
    <property type="match status" value="1"/>
</dbReference>
<dbReference type="FunFam" id="1.10.287.950:FF:000001">
    <property type="entry name" value="Methyl-accepting chemotaxis sensory transducer"/>
    <property type="match status" value="1"/>
</dbReference>
<proteinExistence type="inferred from homology"/>
<keyword evidence="2 4" id="KW-0807">Transducer</keyword>
<dbReference type="OrthoDB" id="1884279at2"/>
<comment type="subcellular location">
    <subcellularLocation>
        <location evidence="1">Membrane</location>
    </subcellularLocation>
</comment>
<feature type="domain" description="Methyl-accepting transducer" evidence="6">
    <location>
        <begin position="277"/>
        <end position="513"/>
    </location>
</feature>
<evidence type="ECO:0000256" key="4">
    <source>
        <dbReference type="PROSITE-ProRule" id="PRU00284"/>
    </source>
</evidence>
<dbReference type="Gene3D" id="1.10.287.950">
    <property type="entry name" value="Methyl-accepting chemotaxis protein"/>
    <property type="match status" value="1"/>
</dbReference>
<evidence type="ECO:0000259" key="6">
    <source>
        <dbReference type="PROSITE" id="PS50111"/>
    </source>
</evidence>
<dbReference type="PROSITE" id="PS50111">
    <property type="entry name" value="CHEMOTAXIS_TRANSDUC_2"/>
    <property type="match status" value="1"/>
</dbReference>
<dbReference type="InterPro" id="IPR003660">
    <property type="entry name" value="HAMP_dom"/>
</dbReference>
<dbReference type="EMBL" id="BDOQ01000003">
    <property type="protein sequence ID" value="GBG13626.1"/>
    <property type="molecule type" value="Genomic_DNA"/>
</dbReference>
<evidence type="ECO:0000259" key="7">
    <source>
        <dbReference type="PROSITE" id="PS50885"/>
    </source>
</evidence>
<dbReference type="PANTHER" id="PTHR32089:SF112">
    <property type="entry name" value="LYSOZYME-LIKE PROTEIN-RELATED"/>
    <property type="match status" value="1"/>
</dbReference>
<feature type="domain" description="HAMP" evidence="7">
    <location>
        <begin position="219"/>
        <end position="272"/>
    </location>
</feature>
<comment type="caution">
    <text evidence="8">The sequence shown here is derived from an EMBL/GenBank/DDBJ whole genome shotgun (WGS) entry which is preliminary data.</text>
</comment>
<dbReference type="GO" id="GO:0007165">
    <property type="term" value="P:signal transduction"/>
    <property type="evidence" value="ECO:0007669"/>
    <property type="project" value="UniProtKB-KW"/>
</dbReference>
<comment type="similarity">
    <text evidence="3">Belongs to the methyl-accepting chemotaxis (MCP) protein family.</text>
</comment>